<sequence>MKILITGTSGHLGEAIARLLKSNNEDYIGLDINPSAFTTHVGSITDKELVSSLVKKVDFIIHTATLHKPHVGTHSNQDFVDTNITGTLTLLEEAREQNIKGFIYTSTTSTFGDMLTPKPGEPAIWITEKTIDIPKNIYGVTKNAAEDLCQLFYRNHKLPCLVLKTSRFFPEEDDKKAVRDKYDDLNIKAIEYLYRRVDIEDVVTAHLLAVDKVQEIGFGKYIISATSPFEQHHLMDLHTNANAVVEKLFPEFKDIFKRKGWKMLPQIDRVYVNAKARQELGWKPKYDFGYILNCIAADKDFRSQLSLDIGIKGYHEETFTEGPYPVLDI</sequence>
<feature type="domain" description="NAD-dependent epimerase/dehydratase" evidence="1">
    <location>
        <begin position="3"/>
        <end position="216"/>
    </location>
</feature>
<keyword evidence="3" id="KW-1185">Reference proteome</keyword>
<dbReference type="PANTHER" id="PTHR43245:SF54">
    <property type="entry name" value="BLL0593 PROTEIN"/>
    <property type="match status" value="1"/>
</dbReference>
<comment type="caution">
    <text evidence="2">The sequence shown here is derived from an EMBL/GenBank/DDBJ whole genome shotgun (WGS) entry which is preliminary data.</text>
</comment>
<protein>
    <submittedName>
        <fullName evidence="2">NAD(P)-dependent oxidoreductase</fullName>
    </submittedName>
</protein>
<gene>
    <name evidence="2" type="ORF">ICL07_27745</name>
</gene>
<dbReference type="InterPro" id="IPR001509">
    <property type="entry name" value="Epimerase_deHydtase"/>
</dbReference>
<dbReference type="PANTHER" id="PTHR43245">
    <property type="entry name" value="BIFUNCTIONAL POLYMYXIN RESISTANCE PROTEIN ARNA"/>
    <property type="match status" value="1"/>
</dbReference>
<proteinExistence type="predicted"/>
<dbReference type="Proteomes" id="UP000659124">
    <property type="component" value="Unassembled WGS sequence"/>
</dbReference>
<dbReference type="Gene3D" id="3.40.50.720">
    <property type="entry name" value="NAD(P)-binding Rossmann-like Domain"/>
    <property type="match status" value="1"/>
</dbReference>
<dbReference type="Pfam" id="PF01370">
    <property type="entry name" value="Epimerase"/>
    <property type="match status" value="1"/>
</dbReference>
<evidence type="ECO:0000313" key="3">
    <source>
        <dbReference type="Proteomes" id="UP000659124"/>
    </source>
</evidence>
<name>A0ABR7TX48_9BACT</name>
<dbReference type="EMBL" id="JACVFC010000005">
    <property type="protein sequence ID" value="MBC9934212.1"/>
    <property type="molecule type" value="Genomic_DNA"/>
</dbReference>
<accession>A0ABR7TX48</accession>
<dbReference type="InterPro" id="IPR050177">
    <property type="entry name" value="Lipid_A_modif_metabolic_enz"/>
</dbReference>
<dbReference type="InterPro" id="IPR036291">
    <property type="entry name" value="NAD(P)-bd_dom_sf"/>
</dbReference>
<reference evidence="2 3" key="1">
    <citation type="submission" date="2020-09" db="EMBL/GenBank/DDBJ databases">
        <title>Genome sequences of type strains of Chitinophaga qingshengii and Chitinophaga varians.</title>
        <authorList>
            <person name="Kittiwongwattana C."/>
        </authorList>
    </citation>
    <scope>NUCLEOTIDE SEQUENCE [LARGE SCALE GENOMIC DNA]</scope>
    <source>
        <strain evidence="2 3">JCM 30026</strain>
    </source>
</reference>
<dbReference type="SUPFAM" id="SSF51735">
    <property type="entry name" value="NAD(P)-binding Rossmann-fold domains"/>
    <property type="match status" value="1"/>
</dbReference>
<organism evidence="2 3">
    <name type="scientific">Chitinophaga qingshengii</name>
    <dbReference type="NCBI Taxonomy" id="1569794"/>
    <lineage>
        <taxon>Bacteria</taxon>
        <taxon>Pseudomonadati</taxon>
        <taxon>Bacteroidota</taxon>
        <taxon>Chitinophagia</taxon>
        <taxon>Chitinophagales</taxon>
        <taxon>Chitinophagaceae</taxon>
        <taxon>Chitinophaga</taxon>
    </lineage>
</organism>
<dbReference type="RefSeq" id="WP_188091328.1">
    <property type="nucleotide sequence ID" value="NZ_JACVFC010000005.1"/>
</dbReference>
<evidence type="ECO:0000259" key="1">
    <source>
        <dbReference type="Pfam" id="PF01370"/>
    </source>
</evidence>
<evidence type="ECO:0000313" key="2">
    <source>
        <dbReference type="EMBL" id="MBC9934212.1"/>
    </source>
</evidence>